<organism evidence="2 3">
    <name type="scientific">Protopolystoma xenopodis</name>
    <dbReference type="NCBI Taxonomy" id="117903"/>
    <lineage>
        <taxon>Eukaryota</taxon>
        <taxon>Metazoa</taxon>
        <taxon>Spiralia</taxon>
        <taxon>Lophotrochozoa</taxon>
        <taxon>Platyhelminthes</taxon>
        <taxon>Monogenea</taxon>
        <taxon>Polyopisthocotylea</taxon>
        <taxon>Polystomatidea</taxon>
        <taxon>Polystomatidae</taxon>
        <taxon>Protopolystoma</taxon>
    </lineage>
</organism>
<feature type="region of interest" description="Disordered" evidence="1">
    <location>
        <begin position="128"/>
        <end position="172"/>
    </location>
</feature>
<comment type="caution">
    <text evidence="2">The sequence shown here is derived from an EMBL/GenBank/DDBJ whole genome shotgun (WGS) entry which is preliminary data.</text>
</comment>
<keyword evidence="3" id="KW-1185">Reference proteome</keyword>
<evidence type="ECO:0000256" key="1">
    <source>
        <dbReference type="SAM" id="MobiDB-lite"/>
    </source>
</evidence>
<feature type="compositionally biased region" description="Pro residues" evidence="1">
    <location>
        <begin position="156"/>
        <end position="168"/>
    </location>
</feature>
<proteinExistence type="predicted"/>
<dbReference type="EMBL" id="CAAALY010036579">
    <property type="protein sequence ID" value="VEL18338.1"/>
    <property type="molecule type" value="Genomic_DNA"/>
</dbReference>
<evidence type="ECO:0000313" key="2">
    <source>
        <dbReference type="EMBL" id="VEL18338.1"/>
    </source>
</evidence>
<accession>A0A3S5CG42</accession>
<gene>
    <name evidence="2" type="ORF">PXEA_LOCUS11778</name>
</gene>
<feature type="compositionally biased region" description="Low complexity" evidence="1">
    <location>
        <begin position="144"/>
        <end position="155"/>
    </location>
</feature>
<feature type="region of interest" description="Disordered" evidence="1">
    <location>
        <begin position="301"/>
        <end position="322"/>
    </location>
</feature>
<protein>
    <submittedName>
        <fullName evidence="2">Uncharacterized protein</fullName>
    </submittedName>
</protein>
<reference evidence="2" key="1">
    <citation type="submission" date="2018-11" db="EMBL/GenBank/DDBJ databases">
        <authorList>
            <consortium name="Pathogen Informatics"/>
        </authorList>
    </citation>
    <scope>NUCLEOTIDE SEQUENCE</scope>
</reference>
<sequence>MAGSDPSGEASAVSILMAPGCQAGRSQLSQTLQQANEALYSQPVYESSYASAANTVASVSTSLEQHYADVSEPYLKDGSAGLLNQRMVQSGYPANGLIPLRLDETLAQFATGLTPIGAATSLPTNWSSCLSPLQQQQHPHHQHQQQPQHPQHQTPTGPPPPLPPPPPLLFNSHNLDLVRLQQEQLNGLATMASLSGFLSAQRHNEALLLRLPRVLTTPLQPPHPVTPTTSAADNPNHLTNLLAGHSFSRPREPQFTGDFELAKGAASTLARLAGPLGSVPHLLDTKVPLFEAKKAIRRRPSVENFSKSKSRTDINHTHKQIY</sequence>
<evidence type="ECO:0000313" key="3">
    <source>
        <dbReference type="Proteomes" id="UP000784294"/>
    </source>
</evidence>
<name>A0A3S5CG42_9PLAT</name>
<dbReference type="AlphaFoldDB" id="A0A3S5CG42"/>
<dbReference type="Proteomes" id="UP000784294">
    <property type="component" value="Unassembled WGS sequence"/>
</dbReference>